<dbReference type="Proteomes" id="UP001189429">
    <property type="component" value="Unassembled WGS sequence"/>
</dbReference>
<evidence type="ECO:0000259" key="3">
    <source>
        <dbReference type="PROSITE" id="PS50158"/>
    </source>
</evidence>
<protein>
    <recommendedName>
        <fullName evidence="3">CCHC-type domain-containing protein</fullName>
    </recommendedName>
</protein>
<keyword evidence="1" id="KW-0862">Zinc</keyword>
<feature type="region of interest" description="Disordered" evidence="2">
    <location>
        <begin position="580"/>
        <end position="599"/>
    </location>
</feature>
<accession>A0ABN9SIN5</accession>
<proteinExistence type="predicted"/>
<comment type="caution">
    <text evidence="4">The sequence shown here is derived from an EMBL/GenBank/DDBJ whole genome shotgun (WGS) entry which is preliminary data.</text>
</comment>
<feature type="region of interest" description="Disordered" evidence="2">
    <location>
        <begin position="538"/>
        <end position="566"/>
    </location>
</feature>
<dbReference type="EMBL" id="CAUYUJ010011336">
    <property type="protein sequence ID" value="CAK0831568.1"/>
    <property type="molecule type" value="Genomic_DNA"/>
</dbReference>
<keyword evidence="1" id="KW-0479">Metal-binding</keyword>
<gene>
    <name evidence="4" type="ORF">PCOR1329_LOCUS29863</name>
</gene>
<evidence type="ECO:0000256" key="2">
    <source>
        <dbReference type="SAM" id="MobiDB-lite"/>
    </source>
</evidence>
<keyword evidence="5" id="KW-1185">Reference proteome</keyword>
<evidence type="ECO:0000313" key="5">
    <source>
        <dbReference type="Proteomes" id="UP001189429"/>
    </source>
</evidence>
<dbReference type="PROSITE" id="PS50158">
    <property type="entry name" value="ZF_CCHC"/>
    <property type="match status" value="1"/>
</dbReference>
<dbReference type="InterPro" id="IPR001878">
    <property type="entry name" value="Znf_CCHC"/>
</dbReference>
<reference evidence="4" key="1">
    <citation type="submission" date="2023-10" db="EMBL/GenBank/DDBJ databases">
        <authorList>
            <person name="Chen Y."/>
            <person name="Shah S."/>
            <person name="Dougan E. K."/>
            <person name="Thang M."/>
            <person name="Chan C."/>
        </authorList>
    </citation>
    <scope>NUCLEOTIDE SEQUENCE [LARGE SCALE GENOMIC DNA]</scope>
</reference>
<feature type="domain" description="CCHC-type" evidence="3">
    <location>
        <begin position="704"/>
        <end position="720"/>
    </location>
</feature>
<evidence type="ECO:0000313" key="4">
    <source>
        <dbReference type="EMBL" id="CAK0831568.1"/>
    </source>
</evidence>
<name>A0ABN9SIN5_9DINO</name>
<feature type="compositionally biased region" description="Basic residues" evidence="2">
    <location>
        <begin position="755"/>
        <end position="768"/>
    </location>
</feature>
<organism evidence="4 5">
    <name type="scientific">Prorocentrum cordatum</name>
    <dbReference type="NCBI Taxonomy" id="2364126"/>
    <lineage>
        <taxon>Eukaryota</taxon>
        <taxon>Sar</taxon>
        <taxon>Alveolata</taxon>
        <taxon>Dinophyceae</taxon>
        <taxon>Prorocentrales</taxon>
        <taxon>Prorocentraceae</taxon>
        <taxon>Prorocentrum</taxon>
    </lineage>
</organism>
<feature type="region of interest" description="Disordered" evidence="2">
    <location>
        <begin position="737"/>
        <end position="770"/>
    </location>
</feature>
<keyword evidence="1" id="KW-0863">Zinc-finger</keyword>
<sequence>MPLLIDEAMGTLKDKDMTYSELDAAAVSSKAAGDIGGPIDVGTFTRGALRKLGEARVTRSLFDVVEEFPMPENRDQVMEQIAGQTYTDVPPALRPGAELPEGAKYSVVGGNGNGAAVAVKIYAFQNQAPLKTAQELVIGTGHAPIARKGPWLHKKTLQWLLDRIPGHRVDWASAEEKQRAKPTDGGKKRWEATDEALEEGTDFINKHAPAVNDMNQQWLFIEKNIKPSSGSKIAGGPWAKVANAVHNRAKAATGCAKVERSFPLCVFDLHPLWPEVLLPCISPLLSQFGLLFFGLPGIGKTPTFIVLAMAMGRYTAARSGGNLLPGWRRSKSMDGLKSSQGTASEGTLLDDPGMWHLSIDDLKSFFDAAEDTFARARYNDAKFVKNSVRCLAENEFGEKDEPPADDRTIITAAEAEKLFMKPFSGWKQAHVLAVLKRTVACVAGRHSMYLRFPSSDPDAVVHRISFDNIEKDWLRGKQYWANDNKKYYNLYKQGMEDLIDRAATARGDKLADAYIAECNESLQAKLLSVMELSSRLSAAPPRPEAEASDGASMLSVAPPSPEAEASGGAIALRVRPDGDGSYVFPTGPPAPRTSTKRSRCRIDGVGAMEVRPRGSPPSLVEGQPDILAAELGAMLEAEGLATQPGVEASPQGFVVAHGPGILELSRRHLAISSARARCACHLCRRRGRAAAGAPLAMAPSKRHRCSCCGESGHTVATCPSPGAAAIKSLKAKISRLEKTSAKPRTGQLRASQPKSFKKLRRQRSKLHSAGHSEKRAIALQACSRGAEGSVAAREELVQAGFLARAPLRCPTCAKGYLSDAPCSRARGGATNKDLLYFRCKDWGSLLESYTGAAGQGSASARKAAKSAYCGYNVAYRLYRYLRGLEADAGGKENESMQLGGEIEPIRDIEGDGTLVRKIRVSSKSTTWRTEIAEAKKRTIAYLRLKACRAKKRSCKLVEPKHYMVHVRYVGLCERGGRVTVAPLPVRVVPPGTAQPPEAQDEVLKSGIMNRLVRKKKVFLFSDGALAWPKIVEQQNKAGRNIALSAVVHQKRQYTKLIAKKKRGQSRLAGTQAMDSRWKYMKSYIPRTLKAAKGRAVNPELRTYTMSWQWRQNLACTGAAL</sequence>
<evidence type="ECO:0000256" key="1">
    <source>
        <dbReference type="PROSITE-ProRule" id="PRU00047"/>
    </source>
</evidence>